<dbReference type="CDD" id="cd02440">
    <property type="entry name" value="AdoMet_MTases"/>
    <property type="match status" value="1"/>
</dbReference>
<dbReference type="PANTHER" id="PTHR10509:SF14">
    <property type="entry name" value="CAFFEOYL-COA O-METHYLTRANSFERASE 3-RELATED"/>
    <property type="match status" value="1"/>
</dbReference>
<keyword evidence="2 4" id="KW-0808">Transferase</keyword>
<reference evidence="6" key="1">
    <citation type="submission" date="2017-11" db="EMBL/GenBank/DDBJ databases">
        <authorList>
            <person name="Zhu W."/>
        </authorList>
    </citation>
    <scope>NUCLEOTIDE SEQUENCE [LARGE SCALE GENOMIC DNA]</scope>
    <source>
        <strain evidence="6">160</strain>
    </source>
</reference>
<feature type="binding site" evidence="4">
    <location>
        <position position="82"/>
    </location>
    <ligand>
        <name>S-adenosyl-L-methionine</name>
        <dbReference type="ChEBI" id="CHEBI:59789"/>
    </ligand>
</feature>
<dbReference type="PANTHER" id="PTHR10509">
    <property type="entry name" value="O-METHYLTRANSFERASE-RELATED"/>
    <property type="match status" value="1"/>
</dbReference>
<dbReference type="Gene3D" id="3.40.50.150">
    <property type="entry name" value="Vaccinia Virus protein VP39"/>
    <property type="match status" value="1"/>
</dbReference>
<dbReference type="GO" id="GO:0016300">
    <property type="term" value="F:tRNA (uridine) methyltransferase activity"/>
    <property type="evidence" value="ECO:0007669"/>
    <property type="project" value="UniProtKB-UniRule"/>
</dbReference>
<dbReference type="AlphaFoldDB" id="A0A345PHR7"/>
<keyword evidence="6" id="KW-1185">Reference proteome</keyword>
<dbReference type="EC" id="2.1.1.-" evidence="4"/>
<evidence type="ECO:0000256" key="1">
    <source>
        <dbReference type="ARBA" id="ARBA00022603"/>
    </source>
</evidence>
<dbReference type="Proteomes" id="UP000253908">
    <property type="component" value="Chromosome"/>
</dbReference>
<dbReference type="InterPro" id="IPR050362">
    <property type="entry name" value="Cation-dep_OMT"/>
</dbReference>
<keyword evidence="4" id="KW-0479">Metal-binding</keyword>
<feature type="binding site" evidence="4">
    <location>
        <position position="157"/>
    </location>
    <ligand>
        <name>Mg(2+)</name>
        <dbReference type="ChEBI" id="CHEBI:18420"/>
    </ligand>
</feature>
<evidence type="ECO:0000313" key="5">
    <source>
        <dbReference type="EMBL" id="AXI09547.1"/>
    </source>
</evidence>
<evidence type="ECO:0000256" key="3">
    <source>
        <dbReference type="ARBA" id="ARBA00022691"/>
    </source>
</evidence>
<name>A0A345PHR7_9BACI</name>
<dbReference type="RefSeq" id="WP_114916835.1">
    <property type="nucleotide sequence ID" value="NZ_CP024848.1"/>
</dbReference>
<dbReference type="SUPFAM" id="SSF53335">
    <property type="entry name" value="S-adenosyl-L-methionine-dependent methyltransferases"/>
    <property type="match status" value="1"/>
</dbReference>
<accession>A0A345PHR7</accession>
<dbReference type="EMBL" id="CP024848">
    <property type="protein sequence ID" value="AXI09547.1"/>
    <property type="molecule type" value="Genomic_DNA"/>
</dbReference>
<dbReference type="InterPro" id="IPR029063">
    <property type="entry name" value="SAM-dependent_MTases_sf"/>
</dbReference>
<feature type="binding site" evidence="4">
    <location>
        <position position="131"/>
    </location>
    <ligand>
        <name>S-adenosyl-L-methionine</name>
        <dbReference type="ChEBI" id="CHEBI:59789"/>
    </ligand>
</feature>
<evidence type="ECO:0000313" key="6">
    <source>
        <dbReference type="Proteomes" id="UP000253908"/>
    </source>
</evidence>
<keyword evidence="4" id="KW-0819">tRNA processing</keyword>
<dbReference type="InterPro" id="IPR043675">
    <property type="entry name" value="TrmR_methyltr"/>
</dbReference>
<dbReference type="GO" id="GO:0000287">
    <property type="term" value="F:magnesium ion binding"/>
    <property type="evidence" value="ECO:0007669"/>
    <property type="project" value="UniProtKB-UniRule"/>
</dbReference>
<feature type="binding site" evidence="4">
    <location>
        <begin position="110"/>
        <end position="111"/>
    </location>
    <ligand>
        <name>S-adenosyl-L-methionine</name>
        <dbReference type="ChEBI" id="CHEBI:59789"/>
    </ligand>
</feature>
<keyword evidence="3 4" id="KW-0949">S-adenosyl-L-methionine</keyword>
<sequence>MDEQLKHYLEQTLPTQQEWVLQLEEQAIRNQIPIMDSVGINFLMQLIRIKEPKRILEIGTAIGYSALRMNEAYPEADITTIERDEPRYKQALENIRIQEKQEKIHVIFDDALIAMEKLIETGEQFNFIFIDAAKGQYKRFFELANQLLADSGLIITDNVLFRGYVASSDTDNIPKRYRKMVEKLRDYNTFIMNHPNFTSSIIPIGDGVAVSEYLGGQNVEQR</sequence>
<organism evidence="5 6">
    <name type="scientific">Oceanobacillus zhaokaii</name>
    <dbReference type="NCBI Taxonomy" id="2052660"/>
    <lineage>
        <taxon>Bacteria</taxon>
        <taxon>Bacillati</taxon>
        <taxon>Bacillota</taxon>
        <taxon>Bacilli</taxon>
        <taxon>Bacillales</taxon>
        <taxon>Bacillaceae</taxon>
        <taxon>Oceanobacillus</taxon>
    </lineage>
</organism>
<dbReference type="HAMAP" id="MF_02217">
    <property type="entry name" value="TrmR_methyltr"/>
    <property type="match status" value="1"/>
</dbReference>
<evidence type="ECO:0000256" key="2">
    <source>
        <dbReference type="ARBA" id="ARBA00022679"/>
    </source>
</evidence>
<feature type="binding site" evidence="4">
    <location>
        <position position="65"/>
    </location>
    <ligand>
        <name>S-adenosyl-L-methionine</name>
        <dbReference type="ChEBI" id="CHEBI:59789"/>
    </ligand>
</feature>
<gene>
    <name evidence="4" type="primary">trmR</name>
    <name evidence="5" type="ORF">CUC15_11710</name>
</gene>
<dbReference type="InterPro" id="IPR002935">
    <property type="entry name" value="SAM_O-MeTrfase"/>
</dbReference>
<keyword evidence="1 4" id="KW-0489">Methyltransferase</keyword>
<dbReference type="GO" id="GO:0030488">
    <property type="term" value="P:tRNA methylation"/>
    <property type="evidence" value="ECO:0007669"/>
    <property type="project" value="UniProtKB-UniRule"/>
</dbReference>
<dbReference type="KEGG" id="ocn:CUC15_11710"/>
<feature type="binding site" evidence="4">
    <location>
        <position position="158"/>
    </location>
    <ligand>
        <name>Mg(2+)</name>
        <dbReference type="ChEBI" id="CHEBI:18420"/>
    </ligand>
</feature>
<protein>
    <recommendedName>
        <fullName evidence="4">tRNA 5-hydroxyuridine methyltransferase</fullName>
        <ecNumber evidence="4">2.1.1.-</ecNumber>
    </recommendedName>
    <alternativeName>
        <fullName evidence="4">ho5U methyltransferase</fullName>
    </alternativeName>
</protein>
<dbReference type="OrthoDB" id="9799672at2"/>
<feature type="binding site" evidence="4">
    <location>
        <position position="35"/>
    </location>
    <ligand>
        <name>S-adenosyl-L-methionine</name>
        <dbReference type="ChEBI" id="CHEBI:59789"/>
    </ligand>
</feature>
<dbReference type="Pfam" id="PF01596">
    <property type="entry name" value="Methyltransf_3"/>
    <property type="match status" value="1"/>
</dbReference>
<keyword evidence="4" id="KW-0460">Magnesium</keyword>
<feature type="binding site" evidence="4">
    <location>
        <position position="131"/>
    </location>
    <ligand>
        <name>Mg(2+)</name>
        <dbReference type="ChEBI" id="CHEBI:18420"/>
    </ligand>
</feature>
<dbReference type="PROSITE" id="PS51682">
    <property type="entry name" value="SAM_OMT_I"/>
    <property type="match status" value="1"/>
</dbReference>
<dbReference type="GO" id="GO:0008757">
    <property type="term" value="F:S-adenosylmethionine-dependent methyltransferase activity"/>
    <property type="evidence" value="ECO:0007669"/>
    <property type="project" value="TreeGrafter"/>
</dbReference>
<proteinExistence type="inferred from homology"/>
<comment type="function">
    <text evidence="4">Catalyzes the methylation of 5-hydroxyuridine (ho5U) to form 5-methoxyuridine (mo5U) at position 34 in tRNAs.</text>
</comment>
<comment type="similarity">
    <text evidence="4">Belongs to the class I-like SAM-binding methyltransferase superfamily. Cation-dependent O-methyltransferase family.</text>
</comment>
<dbReference type="GO" id="GO:0008171">
    <property type="term" value="F:O-methyltransferase activity"/>
    <property type="evidence" value="ECO:0007669"/>
    <property type="project" value="InterPro"/>
</dbReference>
<comment type="subunit">
    <text evidence="4">Homodimer.</text>
</comment>
<comment type="catalytic activity">
    <reaction evidence="4">
        <text>5-hydroxyuridine(34) in tRNA + S-adenosyl-L-methionine = 5-methoxyuridine(34) in tRNA + S-adenosyl-L-homocysteine + H(+)</text>
        <dbReference type="Rhea" id="RHEA:60524"/>
        <dbReference type="Rhea" id="RHEA-COMP:13381"/>
        <dbReference type="Rhea" id="RHEA-COMP:15591"/>
        <dbReference type="ChEBI" id="CHEBI:15378"/>
        <dbReference type="ChEBI" id="CHEBI:57856"/>
        <dbReference type="ChEBI" id="CHEBI:59789"/>
        <dbReference type="ChEBI" id="CHEBI:136877"/>
        <dbReference type="ChEBI" id="CHEBI:143860"/>
    </reaction>
</comment>
<evidence type="ECO:0000256" key="4">
    <source>
        <dbReference type="HAMAP-Rule" id="MF_02217"/>
    </source>
</evidence>